<gene>
    <name evidence="1" type="ORF">CLV41_10899</name>
</gene>
<dbReference type="RefSeq" id="WP_170107241.1">
    <property type="nucleotide sequence ID" value="NZ_PPCN01000008.1"/>
</dbReference>
<protein>
    <submittedName>
        <fullName evidence="1">Pyrroloquinoline quinone biosynthesis protein D</fullName>
    </submittedName>
</protein>
<reference evidence="1 2" key="1">
    <citation type="submission" date="2018-01" db="EMBL/GenBank/DDBJ databases">
        <title>Genomic Encyclopedia of Archaeal and Bacterial Type Strains, Phase II (KMG-II): from individual species to whole genera.</title>
        <authorList>
            <person name="Goeker M."/>
        </authorList>
    </citation>
    <scope>NUCLEOTIDE SEQUENCE [LARGE SCALE GENOMIC DNA]</scope>
    <source>
        <strain evidence="1 2">DSM 17023</strain>
    </source>
</reference>
<dbReference type="Pfam" id="PF05402">
    <property type="entry name" value="PqqD"/>
    <property type="match status" value="1"/>
</dbReference>
<organism evidence="1 2">
    <name type="scientific">Roseibium marinum</name>
    <dbReference type="NCBI Taxonomy" id="281252"/>
    <lineage>
        <taxon>Bacteria</taxon>
        <taxon>Pseudomonadati</taxon>
        <taxon>Pseudomonadota</taxon>
        <taxon>Alphaproteobacteria</taxon>
        <taxon>Hyphomicrobiales</taxon>
        <taxon>Stappiaceae</taxon>
        <taxon>Roseibium</taxon>
    </lineage>
</organism>
<dbReference type="Proteomes" id="UP000236959">
    <property type="component" value="Unassembled WGS sequence"/>
</dbReference>
<accession>A0A2S3UPN3</accession>
<dbReference type="EMBL" id="PPCN01000008">
    <property type="protein sequence ID" value="POF29675.1"/>
    <property type="molecule type" value="Genomic_DNA"/>
</dbReference>
<dbReference type="AlphaFoldDB" id="A0A2S3UPN3"/>
<proteinExistence type="predicted"/>
<evidence type="ECO:0000313" key="1">
    <source>
        <dbReference type="EMBL" id="POF29675.1"/>
    </source>
</evidence>
<dbReference type="InterPro" id="IPR041881">
    <property type="entry name" value="PqqD_sf"/>
</dbReference>
<keyword evidence="2" id="KW-1185">Reference proteome</keyword>
<dbReference type="InterPro" id="IPR008792">
    <property type="entry name" value="PQQD"/>
</dbReference>
<evidence type="ECO:0000313" key="2">
    <source>
        <dbReference type="Proteomes" id="UP000236959"/>
    </source>
</evidence>
<comment type="caution">
    <text evidence="1">The sequence shown here is derived from an EMBL/GenBank/DDBJ whole genome shotgun (WGS) entry which is preliminary data.</text>
</comment>
<name>A0A2S3UPN3_9HYPH</name>
<sequence>MSGEQGTWYPCRSQVTEWRNVGQDTLVLHLTLKQYHILNHVAGRIWSLCDGTRSSRDIAEELARNFSTDADAVLSDVTDTLKGFGTMGILDAGSSS</sequence>
<dbReference type="Gene3D" id="1.10.10.1150">
    <property type="entry name" value="Coenzyme PQQ synthesis protein D (PqqD)"/>
    <property type="match status" value="1"/>
</dbReference>